<protein>
    <recommendedName>
        <fullName evidence="7">Glycogen debranching enzyme C-terminal domain-containing protein</fullName>
    </recommendedName>
</protein>
<evidence type="ECO:0000313" key="6">
    <source>
        <dbReference type="Proteomes" id="UP000325030"/>
    </source>
</evidence>
<evidence type="ECO:0000259" key="2">
    <source>
        <dbReference type="Pfam" id="PF12439"/>
    </source>
</evidence>
<proteinExistence type="predicted"/>
<dbReference type="SUPFAM" id="SSF48208">
    <property type="entry name" value="Six-hairpin glycosidases"/>
    <property type="match status" value="1"/>
</dbReference>
<dbReference type="Gene3D" id="1.50.10.10">
    <property type="match status" value="1"/>
</dbReference>
<evidence type="ECO:0000313" key="3">
    <source>
        <dbReference type="EMBL" id="BBG24148.1"/>
    </source>
</evidence>
<dbReference type="AlphaFoldDB" id="A0A510E320"/>
<dbReference type="PANTHER" id="PTHR10569:SF2">
    <property type="entry name" value="GLYCOGEN DEBRANCHING ENZYME"/>
    <property type="match status" value="1"/>
</dbReference>
<feature type="domain" description="Glycogen debranching enzyme bacterial and archaeal type N-terminal" evidence="2">
    <location>
        <begin position="10"/>
        <end position="212"/>
    </location>
</feature>
<organism evidence="4 6">
    <name type="scientific">Sulfuracidifex tepidarius</name>
    <dbReference type="NCBI Taxonomy" id="1294262"/>
    <lineage>
        <taxon>Archaea</taxon>
        <taxon>Thermoproteota</taxon>
        <taxon>Thermoprotei</taxon>
        <taxon>Sulfolobales</taxon>
        <taxon>Sulfolobaceae</taxon>
        <taxon>Sulfuracidifex</taxon>
    </lineage>
</organism>
<dbReference type="InterPro" id="IPR008928">
    <property type="entry name" value="6-hairpin_glycosidase_sf"/>
</dbReference>
<evidence type="ECO:0008006" key="7">
    <source>
        <dbReference type="Google" id="ProtNLM"/>
    </source>
</evidence>
<gene>
    <name evidence="3" type="ORF">IC006_1451</name>
    <name evidence="4" type="ORF">IC007_1428</name>
</gene>
<dbReference type="RefSeq" id="WP_149528517.1">
    <property type="nucleotide sequence ID" value="NZ_AP018929.1"/>
</dbReference>
<dbReference type="GO" id="GO:0005980">
    <property type="term" value="P:glycogen catabolic process"/>
    <property type="evidence" value="ECO:0007669"/>
    <property type="project" value="InterPro"/>
</dbReference>
<dbReference type="InterPro" id="IPR010401">
    <property type="entry name" value="AGL/Gdb1"/>
</dbReference>
<feature type="domain" description="Glycogen debranching enzyme C-terminal" evidence="1">
    <location>
        <begin position="250"/>
        <end position="604"/>
    </location>
</feature>
<evidence type="ECO:0000313" key="4">
    <source>
        <dbReference type="EMBL" id="BBG26905.1"/>
    </source>
</evidence>
<dbReference type="KEGG" id="step:IC006_1451"/>
<reference evidence="4 5" key="2">
    <citation type="journal article" date="2020" name="Int. J. Syst. Evol. Microbiol.">
        <title>Sulfuracidifex tepidarius gen. nov., sp. nov. and transfer of Sulfolobus metallicus Huber and Stetter 1992 to the genus Sulfuracidifex as Sulfuracidifex metallicus comb. nov.</title>
        <authorList>
            <person name="Itoh T."/>
            <person name="Miura T."/>
            <person name="Sakai H.D."/>
            <person name="Kato S."/>
            <person name="Ohkuma M."/>
            <person name="Takashina T."/>
        </authorList>
    </citation>
    <scope>NUCLEOTIDE SEQUENCE</scope>
    <source>
        <strain evidence="3 5">IC-006</strain>
        <strain evidence="4">IC-007</strain>
    </source>
</reference>
<dbReference type="STRING" id="1294262.GCA_001316085_00602"/>
<name>A0A510E320_9CREN</name>
<evidence type="ECO:0000259" key="1">
    <source>
        <dbReference type="Pfam" id="PF06202"/>
    </source>
</evidence>
<dbReference type="InterPro" id="IPR024742">
    <property type="entry name" value="Glycogen_debranch_N"/>
</dbReference>
<dbReference type="GO" id="GO:0004134">
    <property type="term" value="F:4-alpha-glucanotransferase activity"/>
    <property type="evidence" value="ECO:0007669"/>
    <property type="project" value="InterPro"/>
</dbReference>
<sequence length="612" mass="70988">MILPDDCEDKEWVIPTRTGGYSSSTVCGVNSRTYHGFLVVPQNPPHFRFLVLSKFEDFLRLGKEEVPLNTNHYMGGFYPDGYKFITRFERGRNYVRWYYEYGTVDIEKTLVVNQLYNAVDVIYKSTRGTFKVCPLLTYRSHHLTWKNRQGFFMMETQDNKINVLFENKKILTMEVEGDNRIEPTGYWYYNFMYKLDKENGSNYQEDLYNPFCVYSTSNQLVIHAYSGEKPNSPPSFKVMHRDPVRLLGESSLDFLVKGDKGWALIAGYHWFDEWGRDTFVSMEGALLMNGGAREASDIIKRYFLDEEKGMLPNNYIDYNGEPIYRGVDVSLWGINAVYRYYTYTHDKDLVKQVFENMQDVIEWYTKGNGIVYNKEGLIFHRGAPRTWMDAQYDGVVVTPREGAAVEVNALWYNALMEMNFLSKVLGEGDDRFVEGAERTKKSFLSSFLGENYLHDMIDWDGRPDRSLRPNQILAVSLPFPLVEGEKARKVVRAVEDSLFRPYGLSSLSRSSPDYKPVYKGDRASRDNAYHNGPIWPWLLGSFIDAKIRMEDNQIMLKLLIDQLRPLLSLAERNGGYLPEIFDDVPPYKPRGCIAQAWSNAEVYRGITKLINL</sequence>
<dbReference type="GeneID" id="41717766"/>
<accession>A0A510E320</accession>
<evidence type="ECO:0000313" key="5">
    <source>
        <dbReference type="Proteomes" id="UP000322983"/>
    </source>
</evidence>
<dbReference type="Proteomes" id="UP000325030">
    <property type="component" value="Chromosome"/>
</dbReference>
<keyword evidence="5" id="KW-1185">Reference proteome</keyword>
<dbReference type="NCBIfam" id="TIGR01561">
    <property type="entry name" value="gde_arch"/>
    <property type="match status" value="1"/>
</dbReference>
<reference evidence="6" key="1">
    <citation type="submission" date="2018-09" db="EMBL/GenBank/DDBJ databases">
        <title>Complete Genome Sequencing of Sulfolobus sp. JCM 16834.</title>
        <authorList>
            <person name="Kato S."/>
            <person name="Itoh T."/>
            <person name="Ohkuma M."/>
        </authorList>
    </citation>
    <scope>NUCLEOTIDE SEQUENCE [LARGE SCALE GENOMIC DNA]</scope>
    <source>
        <strain evidence="6">IC-007</strain>
    </source>
</reference>
<dbReference type="Pfam" id="PF06202">
    <property type="entry name" value="GDE_C"/>
    <property type="match status" value="1"/>
</dbReference>
<dbReference type="OrthoDB" id="8543at2157"/>
<dbReference type="InterPro" id="IPR012341">
    <property type="entry name" value="6hp_glycosidase-like_sf"/>
</dbReference>
<dbReference type="EMBL" id="AP018930">
    <property type="protein sequence ID" value="BBG26905.1"/>
    <property type="molecule type" value="Genomic_DNA"/>
</dbReference>
<dbReference type="InterPro" id="IPR006451">
    <property type="entry name" value="Glycogen_debranch_arc"/>
</dbReference>
<accession>A0A510DW05</accession>
<dbReference type="Proteomes" id="UP000322983">
    <property type="component" value="Chromosome"/>
</dbReference>
<dbReference type="EMBL" id="AP018929">
    <property type="protein sequence ID" value="BBG24148.1"/>
    <property type="molecule type" value="Genomic_DNA"/>
</dbReference>
<dbReference type="InterPro" id="IPR032790">
    <property type="entry name" value="GDE_C"/>
</dbReference>
<dbReference type="GO" id="GO:0004135">
    <property type="term" value="F:amylo-alpha-1,6-glucosidase activity"/>
    <property type="evidence" value="ECO:0007669"/>
    <property type="project" value="InterPro"/>
</dbReference>
<dbReference type="Pfam" id="PF12439">
    <property type="entry name" value="GDE_N"/>
    <property type="match status" value="1"/>
</dbReference>
<dbReference type="PANTHER" id="PTHR10569">
    <property type="entry name" value="GLYCOGEN DEBRANCHING ENZYME"/>
    <property type="match status" value="1"/>
</dbReference>